<name>A0A367IKT0_RHIST</name>
<accession>A0A367IKT0</accession>
<gene>
    <name evidence="2" type="ORF">CU098_004545</name>
</gene>
<keyword evidence="1" id="KW-0472">Membrane</keyword>
<feature type="transmembrane region" description="Helical" evidence="1">
    <location>
        <begin position="6"/>
        <end position="33"/>
    </location>
</feature>
<feature type="transmembrane region" description="Helical" evidence="1">
    <location>
        <begin position="75"/>
        <end position="95"/>
    </location>
</feature>
<reference evidence="2 3" key="1">
    <citation type="journal article" date="2018" name="G3 (Bethesda)">
        <title>Phylogenetic and Phylogenomic Definition of Rhizopus Species.</title>
        <authorList>
            <person name="Gryganskyi A.P."/>
            <person name="Golan J."/>
            <person name="Dolatabadi S."/>
            <person name="Mondo S."/>
            <person name="Robb S."/>
            <person name="Idnurm A."/>
            <person name="Muszewska A."/>
            <person name="Steczkiewicz K."/>
            <person name="Masonjones S."/>
            <person name="Liao H.L."/>
            <person name="Gajdeczka M.T."/>
            <person name="Anike F."/>
            <person name="Vuek A."/>
            <person name="Anishchenko I.M."/>
            <person name="Voigt K."/>
            <person name="de Hoog G.S."/>
            <person name="Smith M.E."/>
            <person name="Heitman J."/>
            <person name="Vilgalys R."/>
            <person name="Stajich J.E."/>
        </authorList>
    </citation>
    <scope>NUCLEOTIDE SEQUENCE [LARGE SCALE GENOMIC DNA]</scope>
    <source>
        <strain evidence="2 3">LSU 92-RS-03</strain>
    </source>
</reference>
<protein>
    <submittedName>
        <fullName evidence="2">Uncharacterized protein</fullName>
    </submittedName>
</protein>
<sequence>ARRESAFHIVLLILIQWTSLAVVILDATALYLLKHSQQSLGILNQHGGLIDYILLILGSNHQSFSPPRTLSAIEVVLSVISIALWTVVVSLILTYSQEPSAHCKFNNPVHYSDHHDVCELFHTTLMLAFAAVGSWVLALLATLFFLIRSPIPPTTIFTIEAPHRSPNVMTVSSPSLASQPSRSYYLGHHNKINPIHPNPEETKSNANAHSLLLTSEEEEEDNEELGSAIISSTTYYQPTRSSYHLTESILYQSQVNSQRSLSTMESMLAGIQTIDLDDLPIIKVGTLSHIDVSFLIHQGGGEAIAK</sequence>
<dbReference type="EMBL" id="PJQM01007372">
    <property type="protein sequence ID" value="RCH78268.1"/>
    <property type="molecule type" value="Genomic_DNA"/>
</dbReference>
<dbReference type="AlphaFoldDB" id="A0A367IKT0"/>
<keyword evidence="1" id="KW-0812">Transmembrane</keyword>
<keyword evidence="1" id="KW-1133">Transmembrane helix</keyword>
<comment type="caution">
    <text evidence="2">The sequence shown here is derived from an EMBL/GenBank/DDBJ whole genome shotgun (WGS) entry which is preliminary data.</text>
</comment>
<feature type="non-terminal residue" evidence="2">
    <location>
        <position position="1"/>
    </location>
</feature>
<evidence type="ECO:0000256" key="1">
    <source>
        <dbReference type="SAM" id="Phobius"/>
    </source>
</evidence>
<dbReference type="Proteomes" id="UP000253551">
    <property type="component" value="Unassembled WGS sequence"/>
</dbReference>
<evidence type="ECO:0000313" key="2">
    <source>
        <dbReference type="EMBL" id="RCH78268.1"/>
    </source>
</evidence>
<feature type="transmembrane region" description="Helical" evidence="1">
    <location>
        <begin position="125"/>
        <end position="147"/>
    </location>
</feature>
<evidence type="ECO:0000313" key="3">
    <source>
        <dbReference type="Proteomes" id="UP000253551"/>
    </source>
</evidence>
<keyword evidence="3" id="KW-1185">Reference proteome</keyword>
<proteinExistence type="predicted"/>
<organism evidence="2 3">
    <name type="scientific">Rhizopus stolonifer</name>
    <name type="common">Rhizopus nigricans</name>
    <dbReference type="NCBI Taxonomy" id="4846"/>
    <lineage>
        <taxon>Eukaryota</taxon>
        <taxon>Fungi</taxon>
        <taxon>Fungi incertae sedis</taxon>
        <taxon>Mucoromycota</taxon>
        <taxon>Mucoromycotina</taxon>
        <taxon>Mucoromycetes</taxon>
        <taxon>Mucorales</taxon>
        <taxon>Mucorineae</taxon>
        <taxon>Rhizopodaceae</taxon>
        <taxon>Rhizopus</taxon>
    </lineage>
</organism>
<dbReference type="OrthoDB" id="2286797at2759"/>